<comment type="similarity">
    <text evidence="2">Belongs to the GSP N family.</text>
</comment>
<reference evidence="11 12" key="1">
    <citation type="submission" date="2020-08" db="EMBL/GenBank/DDBJ databases">
        <title>Genomic Encyclopedia of Type Strains, Phase IV (KMG-IV): sequencing the most valuable type-strain genomes for metagenomic binning, comparative biology and taxonomic classification.</title>
        <authorList>
            <person name="Goeker M."/>
        </authorList>
    </citation>
    <scope>NUCLEOTIDE SEQUENCE [LARGE SCALE GENOMIC DNA]</scope>
    <source>
        <strain evidence="11 12">DSM 29348</strain>
    </source>
</reference>
<dbReference type="Pfam" id="PF01203">
    <property type="entry name" value="T2SSN"/>
    <property type="match status" value="1"/>
</dbReference>
<dbReference type="RefSeq" id="WP_183954046.1">
    <property type="nucleotide sequence ID" value="NZ_JACIEB010000001.1"/>
</dbReference>
<keyword evidence="12" id="KW-1185">Reference proteome</keyword>
<keyword evidence="6" id="KW-0997">Cell inner membrane</keyword>
<dbReference type="Proteomes" id="UP000552757">
    <property type="component" value="Unassembled WGS sequence"/>
</dbReference>
<evidence type="ECO:0000256" key="4">
    <source>
        <dbReference type="ARBA" id="ARBA00022448"/>
    </source>
</evidence>
<sequence>MMGLTLSRRAWLGLLLVLFFALVLLLPLRLALGMAGLERLGTSARDVRGTMWSGRIDSLMIGDVPLGTVRVGLSPLHLFKGRLGIDMVRAKGLPDDVSGGIGTGVGGIGIDDVTGAVPLGSALAPLPIGSLRMDKVSARFSGGRCISAEGNVHASVTGRIEGLNLSQGLSGALRCDGEALLIPLVSQSAMETLTLRFAENGRYTAEMRVQTGDAALAAALGAAGFRSVGGAQLLSIAGSL</sequence>
<evidence type="ECO:0000256" key="6">
    <source>
        <dbReference type="ARBA" id="ARBA00022519"/>
    </source>
</evidence>
<evidence type="ECO:0000256" key="1">
    <source>
        <dbReference type="ARBA" id="ARBA00004533"/>
    </source>
</evidence>
<protein>
    <recommendedName>
        <fullName evidence="3">Type II secretion system protein N</fullName>
    </recommendedName>
    <alternativeName>
        <fullName evidence="10">General secretion pathway protein N</fullName>
    </alternativeName>
</protein>
<comment type="subcellular location">
    <subcellularLocation>
        <location evidence="1">Cell inner membrane</location>
    </subcellularLocation>
</comment>
<keyword evidence="9" id="KW-0472">Membrane</keyword>
<dbReference type="AlphaFoldDB" id="A0A7W6DJS1"/>
<keyword evidence="4" id="KW-0813">Transport</keyword>
<evidence type="ECO:0000313" key="12">
    <source>
        <dbReference type="Proteomes" id="UP000552757"/>
    </source>
</evidence>
<dbReference type="GO" id="GO:0015628">
    <property type="term" value="P:protein secretion by the type II secretion system"/>
    <property type="evidence" value="ECO:0007669"/>
    <property type="project" value="InterPro"/>
</dbReference>
<keyword evidence="7" id="KW-0812">Transmembrane</keyword>
<evidence type="ECO:0000256" key="2">
    <source>
        <dbReference type="ARBA" id="ARBA00007208"/>
    </source>
</evidence>
<keyword evidence="5" id="KW-1003">Cell membrane</keyword>
<evidence type="ECO:0000256" key="3">
    <source>
        <dbReference type="ARBA" id="ARBA00021563"/>
    </source>
</evidence>
<dbReference type="EMBL" id="JACIEB010000001">
    <property type="protein sequence ID" value="MBB3981088.1"/>
    <property type="molecule type" value="Genomic_DNA"/>
</dbReference>
<accession>A0A7W6DJS1</accession>
<evidence type="ECO:0000256" key="5">
    <source>
        <dbReference type="ARBA" id="ARBA00022475"/>
    </source>
</evidence>
<organism evidence="11 12">
    <name type="scientific">Sphingobium fontiphilum</name>
    <dbReference type="NCBI Taxonomy" id="944425"/>
    <lineage>
        <taxon>Bacteria</taxon>
        <taxon>Pseudomonadati</taxon>
        <taxon>Pseudomonadota</taxon>
        <taxon>Alphaproteobacteria</taxon>
        <taxon>Sphingomonadales</taxon>
        <taxon>Sphingomonadaceae</taxon>
        <taxon>Sphingobium</taxon>
    </lineage>
</organism>
<evidence type="ECO:0000256" key="10">
    <source>
        <dbReference type="ARBA" id="ARBA00030772"/>
    </source>
</evidence>
<evidence type="ECO:0000313" key="11">
    <source>
        <dbReference type="EMBL" id="MBB3981088.1"/>
    </source>
</evidence>
<evidence type="ECO:0000256" key="8">
    <source>
        <dbReference type="ARBA" id="ARBA00022927"/>
    </source>
</evidence>
<dbReference type="InterPro" id="IPR022792">
    <property type="entry name" value="T2SS_protein-GspN"/>
</dbReference>
<evidence type="ECO:0000256" key="9">
    <source>
        <dbReference type="ARBA" id="ARBA00023136"/>
    </source>
</evidence>
<dbReference type="GO" id="GO:0005886">
    <property type="term" value="C:plasma membrane"/>
    <property type="evidence" value="ECO:0007669"/>
    <property type="project" value="UniProtKB-SubCell"/>
</dbReference>
<evidence type="ECO:0000256" key="7">
    <source>
        <dbReference type="ARBA" id="ARBA00022692"/>
    </source>
</evidence>
<name>A0A7W6DJS1_9SPHN</name>
<keyword evidence="8" id="KW-0653">Protein transport</keyword>
<proteinExistence type="inferred from homology"/>
<comment type="caution">
    <text evidence="11">The sequence shown here is derived from an EMBL/GenBank/DDBJ whole genome shotgun (WGS) entry which is preliminary data.</text>
</comment>
<gene>
    <name evidence="11" type="ORF">GGR44_000719</name>
</gene>
<dbReference type="GO" id="GO:0015627">
    <property type="term" value="C:type II protein secretion system complex"/>
    <property type="evidence" value="ECO:0007669"/>
    <property type="project" value="InterPro"/>
</dbReference>